<gene>
    <name evidence="1" type="ORF">LCGC14_3149430</name>
</gene>
<dbReference type="EMBL" id="LAZR01069285">
    <property type="protein sequence ID" value="KKK48009.1"/>
    <property type="molecule type" value="Genomic_DNA"/>
</dbReference>
<feature type="non-terminal residue" evidence="1">
    <location>
        <position position="1"/>
    </location>
</feature>
<proteinExistence type="predicted"/>
<reference evidence="1" key="1">
    <citation type="journal article" date="2015" name="Nature">
        <title>Complex archaea that bridge the gap between prokaryotes and eukaryotes.</title>
        <authorList>
            <person name="Spang A."/>
            <person name="Saw J.H."/>
            <person name="Jorgensen S.L."/>
            <person name="Zaremba-Niedzwiedzka K."/>
            <person name="Martijn J."/>
            <person name="Lind A.E."/>
            <person name="van Eijk R."/>
            <person name="Schleper C."/>
            <person name="Guy L."/>
            <person name="Ettema T.J."/>
        </authorList>
    </citation>
    <scope>NUCLEOTIDE SEQUENCE</scope>
</reference>
<accession>A0A0F8Y1E2</accession>
<evidence type="ECO:0000313" key="1">
    <source>
        <dbReference type="EMBL" id="KKK48009.1"/>
    </source>
</evidence>
<sequence>PYALTRDNLEENMRFIEVQLDKFLHSHTKVDFSNDALDPQVDLTSVFPGPGESVSAGSYFWVDSSNRTVTQSTLNSHTGSKHIRVAVTGSSAFGVIVADPDISNTVNKAKTIAITAGETITASVWATSNTVKDLGVEFIWYNSVESAFDETDVSLGDLSSSYQFFESAAIEAPAGTVEVGVMWRPAITDSAGEIYDFDTFSINGEDGALFVRDEGFRFPYGWKTDGDISMNRQFLETLISQFLHEHEVVA</sequence>
<organism evidence="1">
    <name type="scientific">marine sediment metagenome</name>
    <dbReference type="NCBI Taxonomy" id="412755"/>
    <lineage>
        <taxon>unclassified sequences</taxon>
        <taxon>metagenomes</taxon>
        <taxon>ecological metagenomes</taxon>
    </lineage>
</organism>
<protein>
    <submittedName>
        <fullName evidence="1">Uncharacterized protein</fullName>
    </submittedName>
</protein>
<dbReference type="AlphaFoldDB" id="A0A0F8Y1E2"/>
<dbReference type="Gene3D" id="2.60.120.260">
    <property type="entry name" value="Galactose-binding domain-like"/>
    <property type="match status" value="1"/>
</dbReference>
<comment type="caution">
    <text evidence="1">The sequence shown here is derived from an EMBL/GenBank/DDBJ whole genome shotgun (WGS) entry which is preliminary data.</text>
</comment>
<name>A0A0F8Y1E2_9ZZZZ</name>